<feature type="region of interest" description="Disordered" evidence="1">
    <location>
        <begin position="1"/>
        <end position="88"/>
    </location>
</feature>
<dbReference type="EMBL" id="CAXAMN010009890">
    <property type="protein sequence ID" value="CAK9030038.1"/>
    <property type="molecule type" value="Genomic_DNA"/>
</dbReference>
<accession>A0ABP0KTK7</accession>
<dbReference type="PANTHER" id="PTHR12239:SF41">
    <property type="entry name" value="MEMBRANE ASSOCIATED PROTEIN, PUTATIVE-RELATED"/>
    <property type="match status" value="1"/>
</dbReference>
<dbReference type="InterPro" id="IPR052293">
    <property type="entry name" value="SRRP"/>
</dbReference>
<feature type="compositionally biased region" description="Pro residues" evidence="1">
    <location>
        <begin position="1"/>
        <end position="21"/>
    </location>
</feature>
<reference evidence="2 3" key="1">
    <citation type="submission" date="2024-02" db="EMBL/GenBank/DDBJ databases">
        <authorList>
            <person name="Chen Y."/>
            <person name="Shah S."/>
            <person name="Dougan E. K."/>
            <person name="Thang M."/>
            <person name="Chan C."/>
        </authorList>
    </citation>
    <scope>NUCLEOTIDE SEQUENCE [LARGE SCALE GENOMIC DNA]</scope>
</reference>
<dbReference type="PANTHER" id="PTHR12239">
    <property type="entry name" value="PROTEIN CBG20215-RELATED"/>
    <property type="match status" value="1"/>
</dbReference>
<evidence type="ECO:0000313" key="3">
    <source>
        <dbReference type="Proteomes" id="UP001642484"/>
    </source>
</evidence>
<sequence>MMGGAPPPPPSGVSRAPPPPMVGKSVPFPAAPAMPKPGGKGQGAPPAPPPQHSTWEEPEPAFPKRQQGTPAPKSHQQRRAKQVTGNSLQFKNHYQIPLTEKFKTLQAMDSNQFSNSALGALSNEEVTDVLCEICSVDPESKPMSIDNDRAAYLNSLCSDYWRDVQSGDKEEVNGKYLIGLVKHNRKEKERILGPLRVYPSGDRYCVSNSEKHEYLPRSWNAWDETVYWSSQHKKPYVSNQDKTAWVEEFVPVSEYRQYEARKGPDSLHSLSLRSVNRAARSETSTSFSSEFNHIVVYAPDQTALLVDLHEPQKSSYLPECPAMDYAVSVTKRDGETKEYVTSPTVPLSVFASELMEKQQSMPALKDTEPSAKRLRVLAPQESKASEWSTAANAGDEASFLPSPLGRTQRPVPAPHGGPRLSQEEIDRIRLEVRQRKDAQDRQEEENRKKAQEEARIQQQQEEARKKEEERVKREEEARIRQEEEEARKKEEERVKREKEARLQQEEEETRKKEEERIKREEEARVRQEEEEARRQKEEESIKREEEARIRQEEEEARCKKEEERIKQEEEEARIRQEEEQARKKEEERVRQEEEERMAQEEAWKKKDEEESRRKEEMGERIRQAREKAQQELRKKEEQRVQEEQVRKDKKETMQGEGPTPGYPLQGKAKTIPAPPSVTKKVEKK</sequence>
<comment type="caution">
    <text evidence="2">The sequence shown here is derived from an EMBL/GenBank/DDBJ whole genome shotgun (WGS) entry which is preliminary data.</text>
</comment>
<evidence type="ECO:0000313" key="2">
    <source>
        <dbReference type="EMBL" id="CAK9030038.1"/>
    </source>
</evidence>
<protein>
    <submittedName>
        <fullName evidence="2">Uncharacterized protein</fullName>
    </submittedName>
</protein>
<feature type="region of interest" description="Disordered" evidence="1">
    <location>
        <begin position="377"/>
        <end position="684"/>
    </location>
</feature>
<keyword evidence="3" id="KW-1185">Reference proteome</keyword>
<evidence type="ECO:0000256" key="1">
    <source>
        <dbReference type="SAM" id="MobiDB-lite"/>
    </source>
</evidence>
<organism evidence="2 3">
    <name type="scientific">Durusdinium trenchii</name>
    <dbReference type="NCBI Taxonomy" id="1381693"/>
    <lineage>
        <taxon>Eukaryota</taxon>
        <taxon>Sar</taxon>
        <taxon>Alveolata</taxon>
        <taxon>Dinophyceae</taxon>
        <taxon>Suessiales</taxon>
        <taxon>Symbiodiniaceae</taxon>
        <taxon>Durusdinium</taxon>
    </lineage>
</organism>
<proteinExistence type="predicted"/>
<feature type="compositionally biased region" description="Basic and acidic residues" evidence="1">
    <location>
        <begin position="421"/>
        <end position="653"/>
    </location>
</feature>
<name>A0ABP0KTK7_9DINO</name>
<dbReference type="Proteomes" id="UP001642484">
    <property type="component" value="Unassembled WGS sequence"/>
</dbReference>
<gene>
    <name evidence="2" type="ORF">CCMP2556_LOCUS17716</name>
</gene>